<feature type="domain" description="Ubiquitin-specific peptidase-like SUMO isopeptidase" evidence="1">
    <location>
        <begin position="142"/>
        <end position="365"/>
    </location>
</feature>
<dbReference type="Pfam" id="PF15499">
    <property type="entry name" value="Peptidase_C98"/>
    <property type="match status" value="1"/>
</dbReference>
<dbReference type="AlphaFoldDB" id="A7RSW8"/>
<dbReference type="GO" id="GO:0032183">
    <property type="term" value="F:SUMO binding"/>
    <property type="evidence" value="ECO:0007669"/>
    <property type="project" value="InterPro"/>
</dbReference>
<evidence type="ECO:0000313" key="3">
    <source>
        <dbReference type="Proteomes" id="UP000001593"/>
    </source>
</evidence>
<protein>
    <recommendedName>
        <fullName evidence="1">Ubiquitin-specific peptidase-like SUMO isopeptidase domain-containing protein</fullName>
    </recommendedName>
</protein>
<dbReference type="eggNOG" id="ENOG502QRFM">
    <property type="taxonomic scope" value="Eukaryota"/>
</dbReference>
<dbReference type="InterPro" id="IPR033505">
    <property type="entry name" value="USPL1"/>
</dbReference>
<keyword evidence="3" id="KW-1185">Reference proteome</keyword>
<evidence type="ECO:0000259" key="1">
    <source>
        <dbReference type="Pfam" id="PF15499"/>
    </source>
</evidence>
<dbReference type="MEROPS" id="C98.001"/>
<dbReference type="PhylomeDB" id="A7RSW8"/>
<sequence length="372" mass="42035">MAGEMVCELCGKSGVLSHMSIFQLNFGEAVLLCENPECVFPLLGGRLENYIIQRKASEMSNIKRKKKKKQPSLKQKLDAVWIPGRQEPCASSKEGASTCSLKSTSSLPKAPSPYSGNKFLEVCDSLSDVPMETEHCSFEEYIQWCNSSALCWLDCVLSLLVFNKSIKTLTSKISSSGSRLATLQETYTKALDIMHMDQNKANNLLSDVRQSLWDYLKPKMKCKLGVNDSPVFALPLILRENSVTSQTCLQEYTWQFHCNECGFSEAIRRKKHVVTVPNTPGDFTLPEATFVKTCPKCGSHSQKSNLVYDKAPSVLFLHLVEGLRSEGYHDNEFNILDQRYRVTQFIQYKHNPDHFVCWTKQNNGKVQMDGTR</sequence>
<accession>A7RSW8</accession>
<dbReference type="EMBL" id="DS469535">
    <property type="protein sequence ID" value="EDO45488.1"/>
    <property type="molecule type" value="Genomic_DNA"/>
</dbReference>
<dbReference type="HOGENOM" id="CLU_744541_0_0_1"/>
<dbReference type="GO" id="GO:0030576">
    <property type="term" value="P:Cajal body organization"/>
    <property type="evidence" value="ECO:0007669"/>
    <property type="project" value="InterPro"/>
</dbReference>
<dbReference type="InParanoid" id="A7RSW8"/>
<dbReference type="InterPro" id="IPR028890">
    <property type="entry name" value="Peptidase_C98"/>
</dbReference>
<dbReference type="STRING" id="45351.A7RSW8"/>
<evidence type="ECO:0000313" key="2">
    <source>
        <dbReference type="EMBL" id="EDO45488.1"/>
    </source>
</evidence>
<proteinExistence type="predicted"/>
<dbReference type="PANTHER" id="PTHR15294:SF3">
    <property type="entry name" value="SUMO-SPECIFIC ISOPEPTIDASE USPL1"/>
    <property type="match status" value="1"/>
</dbReference>
<name>A7RSW8_NEMVE</name>
<gene>
    <name evidence="2" type="ORF">NEMVEDRAFT_v1g232219</name>
</gene>
<dbReference type="Proteomes" id="UP000001593">
    <property type="component" value="Unassembled WGS sequence"/>
</dbReference>
<organism evidence="2 3">
    <name type="scientific">Nematostella vectensis</name>
    <name type="common">Starlet sea anemone</name>
    <dbReference type="NCBI Taxonomy" id="45351"/>
    <lineage>
        <taxon>Eukaryota</taxon>
        <taxon>Metazoa</taxon>
        <taxon>Cnidaria</taxon>
        <taxon>Anthozoa</taxon>
        <taxon>Hexacorallia</taxon>
        <taxon>Actiniaria</taxon>
        <taxon>Edwardsiidae</taxon>
        <taxon>Nematostella</taxon>
    </lineage>
</organism>
<dbReference type="OMA" id="QFIQYKH"/>
<reference evidence="2 3" key="1">
    <citation type="journal article" date="2007" name="Science">
        <title>Sea anemone genome reveals ancestral eumetazoan gene repertoire and genomic organization.</title>
        <authorList>
            <person name="Putnam N.H."/>
            <person name="Srivastava M."/>
            <person name="Hellsten U."/>
            <person name="Dirks B."/>
            <person name="Chapman J."/>
            <person name="Salamov A."/>
            <person name="Terry A."/>
            <person name="Shapiro H."/>
            <person name="Lindquist E."/>
            <person name="Kapitonov V.V."/>
            <person name="Jurka J."/>
            <person name="Genikhovich G."/>
            <person name="Grigoriev I.V."/>
            <person name="Lucas S.M."/>
            <person name="Steele R.E."/>
            <person name="Finnerty J.R."/>
            <person name="Technau U."/>
            <person name="Martindale M.Q."/>
            <person name="Rokhsar D.S."/>
        </authorList>
    </citation>
    <scope>NUCLEOTIDE SEQUENCE [LARGE SCALE GENOMIC DNA]</scope>
    <source>
        <strain evidence="3">CH2 X CH6</strain>
    </source>
</reference>
<dbReference type="PANTHER" id="PTHR15294">
    <property type="entry name" value="RETINOVIN-RELATED"/>
    <property type="match status" value="1"/>
</dbReference>